<dbReference type="CDD" id="cd18808">
    <property type="entry name" value="SF1_C_Upf1"/>
    <property type="match status" value="1"/>
</dbReference>
<dbReference type="InterPro" id="IPR036236">
    <property type="entry name" value="Znf_C2H2_sf"/>
</dbReference>
<dbReference type="SUPFAM" id="SSF57667">
    <property type="entry name" value="beta-beta-alpha zinc fingers"/>
    <property type="match status" value="1"/>
</dbReference>
<dbReference type="Pfam" id="PF12171">
    <property type="entry name" value="zf-C2H2_jaz"/>
    <property type="match status" value="1"/>
</dbReference>
<evidence type="ECO:0000256" key="6">
    <source>
        <dbReference type="ARBA" id="ARBA00022741"/>
    </source>
</evidence>
<evidence type="ECO:0000313" key="17">
    <source>
        <dbReference type="EMBL" id="KDQ22522.1"/>
    </source>
</evidence>
<dbReference type="InParanoid" id="A0A067NEH8"/>
<evidence type="ECO:0000313" key="18">
    <source>
        <dbReference type="Proteomes" id="UP000027073"/>
    </source>
</evidence>
<dbReference type="PANTHER" id="PTHR45418:SF1">
    <property type="entry name" value="CANCER_TESTIS ANTIGEN 55"/>
    <property type="match status" value="1"/>
</dbReference>
<evidence type="ECO:0000256" key="9">
    <source>
        <dbReference type="ARBA" id="ARBA00022806"/>
    </source>
</evidence>
<dbReference type="GO" id="GO:0003723">
    <property type="term" value="F:RNA binding"/>
    <property type="evidence" value="ECO:0007669"/>
    <property type="project" value="UniProtKB-KW"/>
</dbReference>
<evidence type="ECO:0000256" key="10">
    <source>
        <dbReference type="ARBA" id="ARBA00022833"/>
    </source>
</evidence>
<dbReference type="InterPro" id="IPR022755">
    <property type="entry name" value="Znf_C2H2_jaz"/>
</dbReference>
<keyword evidence="12" id="KW-0694">RNA-binding</keyword>
<feature type="region of interest" description="Disordered" evidence="15">
    <location>
        <begin position="973"/>
        <end position="995"/>
    </location>
</feature>
<evidence type="ECO:0000256" key="1">
    <source>
        <dbReference type="ARBA" id="ARBA00004331"/>
    </source>
</evidence>
<keyword evidence="4" id="KW-0963">Cytoplasm</keyword>
<dbReference type="InterPro" id="IPR047187">
    <property type="entry name" value="SF1_C_Upf1"/>
</dbReference>
<feature type="domain" description="U1-type" evidence="16">
    <location>
        <begin position="111"/>
        <end position="144"/>
    </location>
</feature>
<feature type="domain" description="U1-type" evidence="16">
    <location>
        <begin position="26"/>
        <end position="60"/>
    </location>
</feature>
<evidence type="ECO:0000256" key="12">
    <source>
        <dbReference type="ARBA" id="ARBA00022884"/>
    </source>
</evidence>
<evidence type="ECO:0000256" key="5">
    <source>
        <dbReference type="ARBA" id="ARBA00022723"/>
    </source>
</evidence>
<dbReference type="Gene3D" id="3.40.50.300">
    <property type="entry name" value="P-loop containing nucleotide triphosphate hydrolases"/>
    <property type="match status" value="2"/>
</dbReference>
<evidence type="ECO:0000256" key="11">
    <source>
        <dbReference type="ARBA" id="ARBA00022840"/>
    </source>
</evidence>
<dbReference type="SUPFAM" id="SSF52540">
    <property type="entry name" value="P-loop containing nucleoside triphosphate hydrolases"/>
    <property type="match status" value="1"/>
</dbReference>
<evidence type="ECO:0000256" key="15">
    <source>
        <dbReference type="SAM" id="MobiDB-lite"/>
    </source>
</evidence>
<keyword evidence="10" id="KW-0862">Zinc</keyword>
<evidence type="ECO:0000256" key="13">
    <source>
        <dbReference type="ARBA" id="ARBA00023158"/>
    </source>
</evidence>
<dbReference type="InterPro" id="IPR027417">
    <property type="entry name" value="P-loop_NTPase"/>
</dbReference>
<dbReference type="OrthoDB" id="6513042at2759"/>
<name>A0A067NEH8_PLEO1</name>
<dbReference type="Pfam" id="PF13086">
    <property type="entry name" value="AAA_11"/>
    <property type="match status" value="2"/>
</dbReference>
<accession>A0A067NEH8</accession>
<dbReference type="GO" id="GO:0036464">
    <property type="term" value="C:cytoplasmic ribonucleoprotein granule"/>
    <property type="evidence" value="ECO:0007669"/>
    <property type="project" value="UniProtKB-SubCell"/>
</dbReference>
<evidence type="ECO:0000256" key="14">
    <source>
        <dbReference type="ARBA" id="ARBA00047984"/>
    </source>
</evidence>
<evidence type="ECO:0000256" key="8">
    <source>
        <dbReference type="ARBA" id="ARBA00022801"/>
    </source>
</evidence>
<dbReference type="GO" id="GO:0016787">
    <property type="term" value="F:hydrolase activity"/>
    <property type="evidence" value="ECO:0007669"/>
    <property type="project" value="UniProtKB-KW"/>
</dbReference>
<dbReference type="GO" id="GO:0032574">
    <property type="term" value="F:5'-3' RNA helicase activity"/>
    <property type="evidence" value="ECO:0007669"/>
    <property type="project" value="InterPro"/>
</dbReference>
<dbReference type="Gene3D" id="3.30.160.60">
    <property type="entry name" value="Classic Zinc Finger"/>
    <property type="match status" value="1"/>
</dbReference>
<dbReference type="HOGENOM" id="CLU_001666_6_3_1"/>
<comment type="similarity">
    <text evidence="2">Belongs to the DNA2/NAM7 helicase family. SDE3 subfamily.</text>
</comment>
<evidence type="ECO:0000259" key="16">
    <source>
        <dbReference type="SMART" id="SM00451"/>
    </source>
</evidence>
<keyword evidence="6" id="KW-0547">Nucleotide-binding</keyword>
<keyword evidence="7" id="KW-0863">Zinc-finger</keyword>
<feature type="compositionally biased region" description="Basic and acidic residues" evidence="15">
    <location>
        <begin position="986"/>
        <end position="995"/>
    </location>
</feature>
<sequence>MVKPIRACPQLIANGSCPDPNCKHSHSAFACETCRLVFINDRAYKGHCSGKKHRRALQGASAAYYCSICDLNVDGSNWESHIGGRSHRKKAKQRNVASDVPKEAPLTDKFPRRTFCTVCNTVVSDRLWTSHLSSALHLRRTKFVAYHSALAESEKDKHGIEVAGQFDFDIVDAAAASSGVSMSVTVRNTVPLSQIVLVGSTLLSQKGTIRYSPFTMAANAQVTIRYGSPVTLSVTLRQVYDGTCEDRLEMRFKDEKLGKEFAVSRRLSAIIGNRETLELLRPVAPYVPRQRTTRLAEKEVVDGVFPPALKAIPYIGKLPHAHIPTHLATTLSSGSRKEIIDRVRKAFLPRSVDSETYGRFFKNLLWIEEHRMEQDLEVYDIPNATLIPHPPFYYLRVPGLAEKRPSVLVGDRILVQEQGAQNGRWFEGGVHKVLRDEVSLRFHASFKHAPGQTFHVHFKLNRFPLRRQHLAMDTAFTSDRILFPGNTHLLPQLPVPSLVFVNPLIGNNPAQRQAVTSIVRQPSGSPPFVVFGPPGTGKTVTIIETIRQIVARDPKARILACAPSNSAADLIALRLTELGAEKVFRFYAPSRFKSQVPDELLAFTYMRDDQHFSVPPIPILKKFRVVITTCVSASVVQGVGIPRGHYSHIFIDEAGQATEPESMISIKTIADNDTNIILSGDPKQLGPIIRSGIAREFELDTSYLERLMGGDIYQVHKNEQTVVKLTKNFRSHRAILKFPNEHFYGGELEECGPPHVINTFINSPLLPSPTFPIIFHSMSGKDDREASSPSFFNIHEAVQVQAYVEALRSNKRIRINDDDIGVIAPYHAQVLRIRRTLQAKADGVKVGSVEEFQGQERKVIIISTVRSSREFVEYDLRHTLGFVANPRRFNVAVTRSKALLIVVGDPEVLSLDPLWREFLNYVHTHGGWKGAPPSWDTSAPVDGAGGYDAQVRELAIADMNDFTQRMEELTLAGSANDENAEALDAGVDRPWREME</sequence>
<comment type="subcellular location">
    <subcellularLocation>
        <location evidence="1">Cytoplasm</location>
        <location evidence="1">Cytoplasmic ribonucleoprotein granule</location>
    </subcellularLocation>
</comment>
<evidence type="ECO:0000256" key="3">
    <source>
        <dbReference type="ARBA" id="ARBA00012552"/>
    </source>
</evidence>
<comment type="catalytic activity">
    <reaction evidence="14">
        <text>ATP + H2O = ADP + phosphate + H(+)</text>
        <dbReference type="Rhea" id="RHEA:13065"/>
        <dbReference type="ChEBI" id="CHEBI:15377"/>
        <dbReference type="ChEBI" id="CHEBI:15378"/>
        <dbReference type="ChEBI" id="CHEBI:30616"/>
        <dbReference type="ChEBI" id="CHEBI:43474"/>
        <dbReference type="ChEBI" id="CHEBI:456216"/>
        <dbReference type="EC" id="3.6.4.13"/>
    </reaction>
</comment>
<evidence type="ECO:0000256" key="4">
    <source>
        <dbReference type="ARBA" id="ARBA00022490"/>
    </source>
</evidence>
<reference evidence="18" key="1">
    <citation type="journal article" date="2014" name="Proc. Natl. Acad. Sci. U.S.A.">
        <title>Extensive sampling of basidiomycete genomes demonstrates inadequacy of the white-rot/brown-rot paradigm for wood decay fungi.</title>
        <authorList>
            <person name="Riley R."/>
            <person name="Salamov A.A."/>
            <person name="Brown D.W."/>
            <person name="Nagy L.G."/>
            <person name="Floudas D."/>
            <person name="Held B.W."/>
            <person name="Levasseur A."/>
            <person name="Lombard V."/>
            <person name="Morin E."/>
            <person name="Otillar R."/>
            <person name="Lindquist E.A."/>
            <person name="Sun H."/>
            <person name="LaButti K.M."/>
            <person name="Schmutz J."/>
            <person name="Jabbour D."/>
            <person name="Luo H."/>
            <person name="Baker S.E."/>
            <person name="Pisabarro A.G."/>
            <person name="Walton J.D."/>
            <person name="Blanchette R.A."/>
            <person name="Henrissat B."/>
            <person name="Martin F."/>
            <person name="Cullen D."/>
            <person name="Hibbett D.S."/>
            <person name="Grigoriev I.V."/>
        </authorList>
    </citation>
    <scope>NUCLEOTIDE SEQUENCE [LARGE SCALE GENOMIC DNA]</scope>
    <source>
        <strain evidence="18">PC15</strain>
    </source>
</reference>
<keyword evidence="13" id="KW-0943">RNA-mediated gene silencing</keyword>
<dbReference type="SMART" id="SM00451">
    <property type="entry name" value="ZnF_U1"/>
    <property type="match status" value="3"/>
</dbReference>
<dbReference type="GO" id="GO:0005524">
    <property type="term" value="F:ATP binding"/>
    <property type="evidence" value="ECO:0007669"/>
    <property type="project" value="UniProtKB-KW"/>
</dbReference>
<dbReference type="PANTHER" id="PTHR45418">
    <property type="entry name" value="CANCER/TESTIS ANTIGEN 55"/>
    <property type="match status" value="1"/>
</dbReference>
<gene>
    <name evidence="17" type="ORF">PLEOSDRAFT_1068826</name>
</gene>
<dbReference type="EMBL" id="KL198014">
    <property type="protein sequence ID" value="KDQ22522.1"/>
    <property type="molecule type" value="Genomic_DNA"/>
</dbReference>
<dbReference type="STRING" id="1137138.A0A067NEH8"/>
<dbReference type="AlphaFoldDB" id="A0A067NEH8"/>
<organism evidence="17 18">
    <name type="scientific">Pleurotus ostreatus (strain PC15)</name>
    <name type="common">Oyster mushroom</name>
    <dbReference type="NCBI Taxonomy" id="1137138"/>
    <lineage>
        <taxon>Eukaryota</taxon>
        <taxon>Fungi</taxon>
        <taxon>Dikarya</taxon>
        <taxon>Basidiomycota</taxon>
        <taxon>Agaricomycotina</taxon>
        <taxon>Agaricomycetes</taxon>
        <taxon>Agaricomycetidae</taxon>
        <taxon>Agaricales</taxon>
        <taxon>Pleurotineae</taxon>
        <taxon>Pleurotaceae</taxon>
        <taxon>Pleurotus</taxon>
    </lineage>
</organism>
<keyword evidence="11" id="KW-0067">ATP-binding</keyword>
<protein>
    <recommendedName>
        <fullName evidence="3">RNA helicase</fullName>
        <ecNumber evidence="3">3.6.4.13</ecNumber>
    </recommendedName>
</protein>
<evidence type="ECO:0000256" key="7">
    <source>
        <dbReference type="ARBA" id="ARBA00022771"/>
    </source>
</evidence>
<dbReference type="InterPro" id="IPR049080">
    <property type="entry name" value="MOV-10-like_beta-barrel"/>
</dbReference>
<dbReference type="VEuPathDB" id="FungiDB:PLEOSDRAFT_1068826"/>
<keyword evidence="5" id="KW-0479">Metal-binding</keyword>
<dbReference type="InterPro" id="IPR041679">
    <property type="entry name" value="DNA2/NAM7-like_C"/>
</dbReference>
<dbReference type="InterPro" id="IPR003604">
    <property type="entry name" value="Matrin/U1-like-C_Znf_C2H2"/>
</dbReference>
<dbReference type="Pfam" id="PF21634">
    <property type="entry name" value="MOV-10_beta-barrel"/>
    <property type="match status" value="1"/>
</dbReference>
<dbReference type="Pfam" id="PF13087">
    <property type="entry name" value="AAA_12"/>
    <property type="match status" value="1"/>
</dbReference>
<dbReference type="GO" id="GO:0008270">
    <property type="term" value="F:zinc ion binding"/>
    <property type="evidence" value="ECO:0007669"/>
    <property type="project" value="UniProtKB-KW"/>
</dbReference>
<dbReference type="GO" id="GO:0031047">
    <property type="term" value="P:regulatory ncRNA-mediated gene silencing"/>
    <property type="evidence" value="ECO:0007669"/>
    <property type="project" value="UniProtKB-KW"/>
</dbReference>
<dbReference type="InterPro" id="IPR041677">
    <property type="entry name" value="DNA2/NAM7_AAA_11"/>
</dbReference>
<dbReference type="EC" id="3.6.4.13" evidence="3"/>
<keyword evidence="8" id="KW-0378">Hydrolase</keyword>
<keyword evidence="9" id="KW-0347">Helicase</keyword>
<dbReference type="FunFam" id="3.40.50.300:FF:000608">
    <property type="entry name" value="Mov10 RISC complex RNA helicase"/>
    <property type="match status" value="1"/>
</dbReference>
<proteinExistence type="inferred from homology"/>
<dbReference type="Proteomes" id="UP000027073">
    <property type="component" value="Unassembled WGS sequence"/>
</dbReference>
<dbReference type="CDD" id="cd18038">
    <property type="entry name" value="DEXXQc_Helz-like"/>
    <property type="match status" value="1"/>
</dbReference>
<evidence type="ECO:0000256" key="2">
    <source>
        <dbReference type="ARBA" id="ARBA00005601"/>
    </source>
</evidence>
<feature type="domain" description="U1-type" evidence="16">
    <location>
        <begin position="61"/>
        <end position="94"/>
    </location>
</feature>
<dbReference type="InterPro" id="IPR026122">
    <property type="entry name" value="MOV-10/SDE3_DEXXQ/H-box"/>
</dbReference>